<gene>
    <name evidence="2" type="ORF">NMOB1V02_LOCUS5625</name>
</gene>
<keyword evidence="1" id="KW-1133">Transmembrane helix</keyword>
<keyword evidence="1" id="KW-0472">Membrane</keyword>
<protein>
    <submittedName>
        <fullName evidence="2">Uncharacterized protein</fullName>
    </submittedName>
</protein>
<feature type="transmembrane region" description="Helical" evidence="1">
    <location>
        <begin position="98"/>
        <end position="128"/>
    </location>
</feature>
<sequence>MPMPSNTIIPKPVVSSGFCGNPLKKSTMIVGVITLVFGVIFFFLSLVYMYFFVSPAHFVMSGENPVSLQAGFIICILVSAFLIYGVRQDCQKSHREEFRGYLIVILVILIVVDVTLVYFGIVVISYYLQLRDQFLNDPEHEPKPFDKIPA</sequence>
<keyword evidence="3" id="KW-1185">Reference proteome</keyword>
<evidence type="ECO:0000256" key="1">
    <source>
        <dbReference type="SAM" id="Phobius"/>
    </source>
</evidence>
<dbReference type="EMBL" id="OA883092">
    <property type="protein sequence ID" value="CAD7277906.1"/>
    <property type="molecule type" value="Genomic_DNA"/>
</dbReference>
<feature type="transmembrane region" description="Helical" evidence="1">
    <location>
        <begin position="28"/>
        <end position="51"/>
    </location>
</feature>
<name>A0A7R9BQ25_9CRUS</name>
<evidence type="ECO:0000313" key="2">
    <source>
        <dbReference type="EMBL" id="CAD7277906.1"/>
    </source>
</evidence>
<keyword evidence="1" id="KW-0812">Transmembrane</keyword>
<proteinExistence type="predicted"/>
<dbReference type="Proteomes" id="UP000678499">
    <property type="component" value="Unassembled WGS sequence"/>
</dbReference>
<dbReference type="EMBL" id="CAJPEX010001055">
    <property type="protein sequence ID" value="CAG0918058.1"/>
    <property type="molecule type" value="Genomic_DNA"/>
</dbReference>
<evidence type="ECO:0000313" key="3">
    <source>
        <dbReference type="Proteomes" id="UP000678499"/>
    </source>
</evidence>
<feature type="transmembrane region" description="Helical" evidence="1">
    <location>
        <begin position="66"/>
        <end position="86"/>
    </location>
</feature>
<organism evidence="2">
    <name type="scientific">Notodromas monacha</name>
    <dbReference type="NCBI Taxonomy" id="399045"/>
    <lineage>
        <taxon>Eukaryota</taxon>
        <taxon>Metazoa</taxon>
        <taxon>Ecdysozoa</taxon>
        <taxon>Arthropoda</taxon>
        <taxon>Crustacea</taxon>
        <taxon>Oligostraca</taxon>
        <taxon>Ostracoda</taxon>
        <taxon>Podocopa</taxon>
        <taxon>Podocopida</taxon>
        <taxon>Cypridocopina</taxon>
        <taxon>Cypridoidea</taxon>
        <taxon>Cyprididae</taxon>
        <taxon>Notodromas</taxon>
    </lineage>
</organism>
<reference evidence="2" key="1">
    <citation type="submission" date="2020-11" db="EMBL/GenBank/DDBJ databases">
        <authorList>
            <person name="Tran Van P."/>
        </authorList>
    </citation>
    <scope>NUCLEOTIDE SEQUENCE</scope>
</reference>
<dbReference type="AlphaFoldDB" id="A0A7R9BQ25"/>
<accession>A0A7R9BQ25</accession>